<proteinExistence type="predicted"/>
<dbReference type="GO" id="GO:0051604">
    <property type="term" value="P:protein maturation"/>
    <property type="evidence" value="ECO:0007669"/>
    <property type="project" value="InterPro"/>
</dbReference>
<evidence type="ECO:0000313" key="4">
    <source>
        <dbReference type="EMBL" id="KST68618.1"/>
    </source>
</evidence>
<dbReference type="RefSeq" id="WP_027844920.1">
    <property type="nucleotide sequence ID" value="NZ_LMTZ01000055.1"/>
</dbReference>
<evidence type="ECO:0000313" key="5">
    <source>
        <dbReference type="Proteomes" id="UP000053372"/>
    </source>
</evidence>
<name>A0A0V7ZVS5_9CYAN</name>
<keyword evidence="2" id="KW-0479">Metal-binding</keyword>
<dbReference type="AlphaFoldDB" id="A0A0V7ZVS5"/>
<dbReference type="Pfam" id="PF01155">
    <property type="entry name" value="HypA"/>
    <property type="match status" value="1"/>
</dbReference>
<keyword evidence="1" id="KW-0533">Nickel</keyword>
<dbReference type="OrthoDB" id="9800361at2"/>
<comment type="caution">
    <text evidence="4">The sequence shown here is derived from an EMBL/GenBank/DDBJ whole genome shotgun (WGS) entry which is preliminary data.</text>
</comment>
<sequence length="87" mass="9652">MHEASLVNDLIKKINTVVLEQEGTRAISVKVKLGALSHISSEHLQQHFQLASKDTVAEGAHLECQISEDLKDPFAEDILLESVEFEV</sequence>
<accession>A0A0V7ZVS5</accession>
<keyword evidence="5" id="KW-1185">Reference proteome</keyword>
<dbReference type="GO" id="GO:0016151">
    <property type="term" value="F:nickel cation binding"/>
    <property type="evidence" value="ECO:0007669"/>
    <property type="project" value="InterPro"/>
</dbReference>
<gene>
    <name evidence="4" type="ORF">BC008_33770</name>
</gene>
<dbReference type="Proteomes" id="UP000053372">
    <property type="component" value="Unassembled WGS sequence"/>
</dbReference>
<evidence type="ECO:0000256" key="3">
    <source>
        <dbReference type="ARBA" id="ARBA00022833"/>
    </source>
</evidence>
<reference evidence="4 5" key="1">
    <citation type="journal article" date="2015" name="Genome Announc.">
        <title>Draft Genome of the Euendolithic (true boring) Cyanobacterium Mastigocoleus testarum strain BC008.</title>
        <authorList>
            <person name="Guida B.S."/>
            <person name="Garcia-Pichel F."/>
        </authorList>
    </citation>
    <scope>NUCLEOTIDE SEQUENCE [LARGE SCALE GENOMIC DNA]</scope>
    <source>
        <strain evidence="4 5">BC008</strain>
    </source>
</reference>
<dbReference type="InterPro" id="IPR000688">
    <property type="entry name" value="HypA/HybF"/>
</dbReference>
<protein>
    <submittedName>
        <fullName evidence="4">Hydrogenase nickel incorporation protein HypA</fullName>
    </submittedName>
</protein>
<evidence type="ECO:0000256" key="2">
    <source>
        <dbReference type="ARBA" id="ARBA00022723"/>
    </source>
</evidence>
<evidence type="ECO:0000256" key="1">
    <source>
        <dbReference type="ARBA" id="ARBA00022596"/>
    </source>
</evidence>
<keyword evidence="3" id="KW-0862">Zinc</keyword>
<dbReference type="Gene3D" id="3.30.2320.50">
    <property type="match status" value="1"/>
</dbReference>
<dbReference type="EMBL" id="LMTZ01000055">
    <property type="protein sequence ID" value="KST68618.1"/>
    <property type="molecule type" value="Genomic_DNA"/>
</dbReference>
<organism evidence="4 5">
    <name type="scientific">Mastigocoleus testarum BC008</name>
    <dbReference type="NCBI Taxonomy" id="371196"/>
    <lineage>
        <taxon>Bacteria</taxon>
        <taxon>Bacillati</taxon>
        <taxon>Cyanobacteriota</taxon>
        <taxon>Cyanophyceae</taxon>
        <taxon>Nostocales</taxon>
        <taxon>Hapalosiphonaceae</taxon>
        <taxon>Mastigocoleus</taxon>
    </lineage>
</organism>